<evidence type="ECO:0000313" key="2">
    <source>
        <dbReference type="Proteomes" id="UP000887577"/>
    </source>
</evidence>
<evidence type="ECO:0000256" key="1">
    <source>
        <dbReference type="SAM" id="Phobius"/>
    </source>
</evidence>
<evidence type="ECO:0000313" key="3">
    <source>
        <dbReference type="WBParaSite" id="PSU_v2.g19354.t1"/>
    </source>
</evidence>
<accession>A0A914YIM2</accession>
<dbReference type="AlphaFoldDB" id="A0A914YIM2"/>
<keyword evidence="1" id="KW-1133">Transmembrane helix</keyword>
<feature type="transmembrane region" description="Helical" evidence="1">
    <location>
        <begin position="76"/>
        <end position="98"/>
    </location>
</feature>
<keyword evidence="2" id="KW-1185">Reference proteome</keyword>
<sequence length="126" mass="14491">MLPSIDDPEILCFKKCSNKDATQIVGGVVLILSLLILIFMNSLVNFVVIGLILFVASILLIVGVRKGKTWMFLPFLWSLSGSIFLNPISFVICIYFYYTYRNSWMYEFQTSERRAKYHTTVLITAF</sequence>
<feature type="transmembrane region" description="Helical" evidence="1">
    <location>
        <begin position="21"/>
        <end position="40"/>
    </location>
</feature>
<keyword evidence="1" id="KW-0812">Transmembrane</keyword>
<organism evidence="2 3">
    <name type="scientific">Panagrolaimus superbus</name>
    <dbReference type="NCBI Taxonomy" id="310955"/>
    <lineage>
        <taxon>Eukaryota</taxon>
        <taxon>Metazoa</taxon>
        <taxon>Ecdysozoa</taxon>
        <taxon>Nematoda</taxon>
        <taxon>Chromadorea</taxon>
        <taxon>Rhabditida</taxon>
        <taxon>Tylenchina</taxon>
        <taxon>Panagrolaimomorpha</taxon>
        <taxon>Panagrolaimoidea</taxon>
        <taxon>Panagrolaimidae</taxon>
        <taxon>Panagrolaimus</taxon>
    </lineage>
</organism>
<proteinExistence type="predicted"/>
<dbReference type="Proteomes" id="UP000887577">
    <property type="component" value="Unplaced"/>
</dbReference>
<feature type="transmembrane region" description="Helical" evidence="1">
    <location>
        <begin position="46"/>
        <end position="64"/>
    </location>
</feature>
<reference evidence="3" key="1">
    <citation type="submission" date="2022-11" db="UniProtKB">
        <authorList>
            <consortium name="WormBaseParasite"/>
        </authorList>
    </citation>
    <scope>IDENTIFICATION</scope>
</reference>
<dbReference type="WBParaSite" id="PSU_v2.g19354.t1">
    <property type="protein sequence ID" value="PSU_v2.g19354.t1"/>
    <property type="gene ID" value="PSU_v2.g19354"/>
</dbReference>
<name>A0A914YIM2_9BILA</name>
<protein>
    <submittedName>
        <fullName evidence="3">Uncharacterized protein</fullName>
    </submittedName>
</protein>
<keyword evidence="1" id="KW-0472">Membrane</keyword>